<sequence length="165" mass="19916">MKISQENFVTAWENQRLVHGALKKAHVRMDYDHYDDFFQNGVIIYAQMLEQYCDKPREEVDKLSFNKIYWKTLNELHKVQLNCERDAEMEEAAGISEDKLDWNELLVLKNELQQMSELERKLLIEHIGYQRRIVDLCRDNDVAVARVTLQRMKKRLLMRLRDKMR</sequence>
<dbReference type="AlphaFoldDB" id="A0A0R1U9Y0"/>
<gene>
    <name evidence="1" type="ORF">FC46_GL001646</name>
</gene>
<comment type="caution">
    <text evidence="1">The sequence shown here is derived from an EMBL/GenBank/DDBJ whole genome shotgun (WGS) entry which is preliminary data.</text>
</comment>
<proteinExistence type="predicted"/>
<dbReference type="STRING" id="1423763.FC46_GL001646"/>
<evidence type="ECO:0000313" key="2">
    <source>
        <dbReference type="Proteomes" id="UP000051036"/>
    </source>
</evidence>
<evidence type="ECO:0000313" key="1">
    <source>
        <dbReference type="EMBL" id="KRL87912.1"/>
    </source>
</evidence>
<keyword evidence="2" id="KW-1185">Reference proteome</keyword>
<protein>
    <recommendedName>
        <fullName evidence="3">Sigma-70 family RNA polymerase sigma factor</fullName>
    </recommendedName>
</protein>
<organism evidence="1 2">
    <name type="scientific">Lactobacillus kalixensis DSM 16043</name>
    <dbReference type="NCBI Taxonomy" id="1423763"/>
    <lineage>
        <taxon>Bacteria</taxon>
        <taxon>Bacillati</taxon>
        <taxon>Bacillota</taxon>
        <taxon>Bacilli</taxon>
        <taxon>Lactobacillales</taxon>
        <taxon>Lactobacillaceae</taxon>
        <taxon>Lactobacillus</taxon>
    </lineage>
</organism>
<accession>A0A0R1U9Y0</accession>
<dbReference type="PATRIC" id="fig|1423763.3.peg.1673"/>
<name>A0A0R1U9Y0_9LACO</name>
<dbReference type="Proteomes" id="UP000051036">
    <property type="component" value="Unassembled WGS sequence"/>
</dbReference>
<evidence type="ECO:0008006" key="3">
    <source>
        <dbReference type="Google" id="ProtNLM"/>
    </source>
</evidence>
<dbReference type="EMBL" id="AZFM01000059">
    <property type="protein sequence ID" value="KRL87912.1"/>
    <property type="molecule type" value="Genomic_DNA"/>
</dbReference>
<reference evidence="1 2" key="1">
    <citation type="journal article" date="2015" name="Genome Announc.">
        <title>Expanding the biotechnology potential of lactobacilli through comparative genomics of 213 strains and associated genera.</title>
        <authorList>
            <person name="Sun Z."/>
            <person name="Harris H.M."/>
            <person name="McCann A."/>
            <person name="Guo C."/>
            <person name="Argimon S."/>
            <person name="Zhang W."/>
            <person name="Yang X."/>
            <person name="Jeffery I.B."/>
            <person name="Cooney J.C."/>
            <person name="Kagawa T.F."/>
            <person name="Liu W."/>
            <person name="Song Y."/>
            <person name="Salvetti E."/>
            <person name="Wrobel A."/>
            <person name="Rasinkangas P."/>
            <person name="Parkhill J."/>
            <person name="Rea M.C."/>
            <person name="O'Sullivan O."/>
            <person name="Ritari J."/>
            <person name="Douillard F.P."/>
            <person name="Paul Ross R."/>
            <person name="Yang R."/>
            <person name="Briner A.E."/>
            <person name="Felis G.E."/>
            <person name="de Vos W.M."/>
            <person name="Barrangou R."/>
            <person name="Klaenhammer T.R."/>
            <person name="Caufield P.W."/>
            <person name="Cui Y."/>
            <person name="Zhang H."/>
            <person name="O'Toole P.W."/>
        </authorList>
    </citation>
    <scope>NUCLEOTIDE SEQUENCE [LARGE SCALE GENOMIC DNA]</scope>
    <source>
        <strain evidence="1 2">DSM 16043</strain>
    </source>
</reference>